<sequence length="55" mass="6358">ERSDIASEESGEDLFGDNFERDYETIDELDRYEAGGIDDDDENDADLTVEQRRRA</sequence>
<feature type="region of interest" description="Disordered" evidence="1">
    <location>
        <begin position="1"/>
        <end position="55"/>
    </location>
</feature>
<reference evidence="2" key="1">
    <citation type="submission" date="2021-02" db="EMBL/GenBank/DDBJ databases">
        <authorList>
            <person name="Nowell W R."/>
        </authorList>
    </citation>
    <scope>NUCLEOTIDE SEQUENCE</scope>
</reference>
<organism evidence="2 3">
    <name type="scientific">Rotaria magnacalcarata</name>
    <dbReference type="NCBI Taxonomy" id="392030"/>
    <lineage>
        <taxon>Eukaryota</taxon>
        <taxon>Metazoa</taxon>
        <taxon>Spiralia</taxon>
        <taxon>Gnathifera</taxon>
        <taxon>Rotifera</taxon>
        <taxon>Eurotatoria</taxon>
        <taxon>Bdelloidea</taxon>
        <taxon>Philodinida</taxon>
        <taxon>Philodinidae</taxon>
        <taxon>Rotaria</taxon>
    </lineage>
</organism>
<comment type="caution">
    <text evidence="2">The sequence shown here is derived from an EMBL/GenBank/DDBJ whole genome shotgun (WGS) entry which is preliminary data.</text>
</comment>
<name>A0A821L9E5_9BILA</name>
<keyword evidence="3" id="KW-1185">Reference proteome</keyword>
<evidence type="ECO:0000313" key="3">
    <source>
        <dbReference type="Proteomes" id="UP000663866"/>
    </source>
</evidence>
<dbReference type="Proteomes" id="UP000663866">
    <property type="component" value="Unassembled WGS sequence"/>
</dbReference>
<dbReference type="AlphaFoldDB" id="A0A821L9E5"/>
<evidence type="ECO:0000313" key="2">
    <source>
        <dbReference type="EMBL" id="CAF4747510.1"/>
    </source>
</evidence>
<gene>
    <name evidence="2" type="ORF">OVN521_LOCUS50031</name>
</gene>
<dbReference type="GO" id="GO:0005524">
    <property type="term" value="F:ATP binding"/>
    <property type="evidence" value="ECO:0007669"/>
    <property type="project" value="InterPro"/>
</dbReference>
<proteinExistence type="predicted"/>
<dbReference type="EMBL" id="CAJOBG010112943">
    <property type="protein sequence ID" value="CAF4747510.1"/>
    <property type="molecule type" value="Genomic_DNA"/>
</dbReference>
<dbReference type="GO" id="GO:0006270">
    <property type="term" value="P:DNA replication initiation"/>
    <property type="evidence" value="ECO:0007669"/>
    <property type="project" value="InterPro"/>
</dbReference>
<feature type="compositionally biased region" description="Acidic residues" evidence="1">
    <location>
        <begin position="36"/>
        <end position="47"/>
    </location>
</feature>
<protein>
    <submittedName>
        <fullName evidence="2">Uncharacterized protein</fullName>
    </submittedName>
</protein>
<feature type="non-terminal residue" evidence="2">
    <location>
        <position position="55"/>
    </location>
</feature>
<dbReference type="InterPro" id="IPR008045">
    <property type="entry name" value="MCM2"/>
</dbReference>
<evidence type="ECO:0000256" key="1">
    <source>
        <dbReference type="SAM" id="MobiDB-lite"/>
    </source>
</evidence>
<feature type="compositionally biased region" description="Basic and acidic residues" evidence="1">
    <location>
        <begin position="18"/>
        <end position="33"/>
    </location>
</feature>
<dbReference type="GO" id="GO:0003677">
    <property type="term" value="F:DNA binding"/>
    <property type="evidence" value="ECO:0007669"/>
    <property type="project" value="InterPro"/>
</dbReference>
<dbReference type="Pfam" id="PF12619">
    <property type="entry name" value="MCM2_N"/>
    <property type="match status" value="1"/>
</dbReference>
<feature type="non-terminal residue" evidence="2">
    <location>
        <position position="1"/>
    </location>
</feature>
<accession>A0A821L9E5</accession>
<dbReference type="GO" id="GO:0042555">
    <property type="term" value="C:MCM complex"/>
    <property type="evidence" value="ECO:0007669"/>
    <property type="project" value="InterPro"/>
</dbReference>
<dbReference type="GO" id="GO:0005634">
    <property type="term" value="C:nucleus"/>
    <property type="evidence" value="ECO:0007669"/>
    <property type="project" value="InterPro"/>
</dbReference>
<feature type="compositionally biased region" description="Acidic residues" evidence="1">
    <location>
        <begin position="1"/>
        <end position="15"/>
    </location>
</feature>